<accession>G0N650</accession>
<proteinExistence type="predicted"/>
<organism evidence="3">
    <name type="scientific">Caenorhabditis brenneri</name>
    <name type="common">Nematode worm</name>
    <dbReference type="NCBI Taxonomy" id="135651"/>
    <lineage>
        <taxon>Eukaryota</taxon>
        <taxon>Metazoa</taxon>
        <taxon>Ecdysozoa</taxon>
        <taxon>Nematoda</taxon>
        <taxon>Chromadorea</taxon>
        <taxon>Rhabditida</taxon>
        <taxon>Rhabditina</taxon>
        <taxon>Rhabditomorpha</taxon>
        <taxon>Rhabditoidea</taxon>
        <taxon>Rhabditidae</taxon>
        <taxon>Peloderinae</taxon>
        <taxon>Caenorhabditis</taxon>
    </lineage>
</organism>
<sequence>MSKLEDFCAANKFCGFDNLFRGFWSAMWSYVEHCLIPELTDSQRPHLVDMAKIFLEELTLKLEEDQKEEEERKKKKAPKTQDNTDADNVKWYTCAEKKKILEELERRCQ</sequence>
<protein>
    <submittedName>
        <fullName evidence="2">Uncharacterized protein</fullName>
    </submittedName>
</protein>
<evidence type="ECO:0000313" key="2">
    <source>
        <dbReference type="EMBL" id="EGT53570.1"/>
    </source>
</evidence>
<dbReference type="AlphaFoldDB" id="G0N650"/>
<feature type="region of interest" description="Disordered" evidence="1">
    <location>
        <begin position="66"/>
        <end position="85"/>
    </location>
</feature>
<name>G0N650_CAEBE</name>
<evidence type="ECO:0000313" key="3">
    <source>
        <dbReference type="Proteomes" id="UP000008068"/>
    </source>
</evidence>
<dbReference type="HOGENOM" id="CLU_2186279_0_0_1"/>
<dbReference type="InParanoid" id="G0N650"/>
<dbReference type="EMBL" id="GL379842">
    <property type="protein sequence ID" value="EGT53570.1"/>
    <property type="molecule type" value="Genomic_DNA"/>
</dbReference>
<gene>
    <name evidence="2" type="ORF">CAEBREN_13135</name>
</gene>
<evidence type="ECO:0000256" key="1">
    <source>
        <dbReference type="SAM" id="MobiDB-lite"/>
    </source>
</evidence>
<reference evidence="3" key="1">
    <citation type="submission" date="2011-07" db="EMBL/GenBank/DDBJ databases">
        <authorList>
            <consortium name="Caenorhabditis brenneri Sequencing and Analysis Consortium"/>
            <person name="Wilson R.K."/>
        </authorList>
    </citation>
    <scope>NUCLEOTIDE SEQUENCE [LARGE SCALE GENOMIC DNA]</scope>
    <source>
        <strain evidence="3">PB2801</strain>
    </source>
</reference>
<keyword evidence="3" id="KW-1185">Reference proteome</keyword>
<dbReference type="Proteomes" id="UP000008068">
    <property type="component" value="Unassembled WGS sequence"/>
</dbReference>